<dbReference type="GeneID" id="106814021"/>
<dbReference type="Proteomes" id="UP000695022">
    <property type="component" value="Unplaced"/>
</dbReference>
<evidence type="ECO:0000313" key="1">
    <source>
        <dbReference type="Proteomes" id="UP000695022"/>
    </source>
</evidence>
<proteinExistence type="predicted"/>
<dbReference type="InterPro" id="IPR052958">
    <property type="entry name" value="IFN-induced_PKR_regulator"/>
</dbReference>
<dbReference type="InterPro" id="IPR012337">
    <property type="entry name" value="RNaseH-like_sf"/>
</dbReference>
<accession>A0ABM1ENJ3</accession>
<dbReference type="RefSeq" id="XP_014673764.1">
    <property type="nucleotide sequence ID" value="XM_014818278.1"/>
</dbReference>
<dbReference type="SUPFAM" id="SSF53098">
    <property type="entry name" value="Ribonuclease H-like"/>
    <property type="match status" value="1"/>
</dbReference>
<dbReference type="PANTHER" id="PTHR46289:SF14">
    <property type="entry name" value="DUF4371 DOMAIN-CONTAINING PROTEIN"/>
    <property type="match status" value="1"/>
</dbReference>
<reference evidence="2" key="1">
    <citation type="submission" date="2025-08" db="UniProtKB">
        <authorList>
            <consortium name="RefSeq"/>
        </authorList>
    </citation>
    <scope>IDENTIFICATION</scope>
</reference>
<sequence>MAGSARRAQALIKEKNPLALYIHCRSHVLSLAIGRACEVQGIRNMIEMINEIYLFFHLTSKRFLKAVLETYAPESRVHKLKGLCKTRWTEKHDCLKTFRALYEYIFTSMHFVVQLGEYGEIESSWDWDAETRTKAQGFMTSLRNGRNIVALFIFVNGLDSVKGLSSKLQKRDENVVAAYSLIDTAM</sequence>
<organism evidence="1 2">
    <name type="scientific">Priapulus caudatus</name>
    <name type="common">Priapulid worm</name>
    <dbReference type="NCBI Taxonomy" id="37621"/>
    <lineage>
        <taxon>Eukaryota</taxon>
        <taxon>Metazoa</taxon>
        <taxon>Ecdysozoa</taxon>
        <taxon>Scalidophora</taxon>
        <taxon>Priapulida</taxon>
        <taxon>Priapulimorpha</taxon>
        <taxon>Priapulimorphida</taxon>
        <taxon>Priapulidae</taxon>
        <taxon>Priapulus</taxon>
    </lineage>
</organism>
<keyword evidence="1" id="KW-1185">Reference proteome</keyword>
<name>A0ABM1ENJ3_PRICU</name>
<protein>
    <submittedName>
        <fullName evidence="2">Uncharacterized protein LOC106814021</fullName>
    </submittedName>
</protein>
<dbReference type="PANTHER" id="PTHR46289">
    <property type="entry name" value="52 KDA REPRESSOR OF THE INHIBITOR OF THE PROTEIN KINASE-LIKE PROTEIN-RELATED"/>
    <property type="match status" value="1"/>
</dbReference>
<gene>
    <name evidence="2" type="primary">LOC106814021</name>
</gene>
<evidence type="ECO:0000313" key="2">
    <source>
        <dbReference type="RefSeq" id="XP_014673764.1"/>
    </source>
</evidence>